<reference evidence="2 3" key="1">
    <citation type="journal article" date="2019" name="Sci. Rep.">
        <title>Orb-weaving spider Araneus ventricosus genome elucidates the spidroin gene catalogue.</title>
        <authorList>
            <person name="Kono N."/>
            <person name="Nakamura H."/>
            <person name="Ohtoshi R."/>
            <person name="Moran D.A.P."/>
            <person name="Shinohara A."/>
            <person name="Yoshida Y."/>
            <person name="Fujiwara M."/>
            <person name="Mori M."/>
            <person name="Tomita M."/>
            <person name="Arakawa K."/>
        </authorList>
    </citation>
    <scope>NUCLEOTIDE SEQUENCE [LARGE SCALE GENOMIC DNA]</scope>
</reference>
<evidence type="ECO:0000256" key="1">
    <source>
        <dbReference type="SAM" id="MobiDB-lite"/>
    </source>
</evidence>
<accession>A0A4Y2LGP5</accession>
<feature type="region of interest" description="Disordered" evidence="1">
    <location>
        <begin position="1"/>
        <end position="33"/>
    </location>
</feature>
<gene>
    <name evidence="2" type="ORF">AVEN_60067_1</name>
</gene>
<keyword evidence="3" id="KW-1185">Reference proteome</keyword>
<protein>
    <submittedName>
        <fullName evidence="2">Uncharacterized protein</fullName>
    </submittedName>
</protein>
<comment type="caution">
    <text evidence="2">The sequence shown here is derived from an EMBL/GenBank/DDBJ whole genome shotgun (WGS) entry which is preliminary data.</text>
</comment>
<feature type="compositionally biased region" description="Polar residues" evidence="1">
    <location>
        <begin position="1"/>
        <end position="11"/>
    </location>
</feature>
<sequence length="97" mass="11066">MDQYPSRSASDSILPRTANRTPKTFALQDDPSRSTLLQSSKRFPYIVSRGRPWRHRESSSTCKRISSANRDIDKIPAPLRFHISSPKSPNLSPRSRL</sequence>
<dbReference type="Proteomes" id="UP000499080">
    <property type="component" value="Unassembled WGS sequence"/>
</dbReference>
<evidence type="ECO:0000313" key="2">
    <source>
        <dbReference type="EMBL" id="GBN13724.1"/>
    </source>
</evidence>
<evidence type="ECO:0000313" key="3">
    <source>
        <dbReference type="Proteomes" id="UP000499080"/>
    </source>
</evidence>
<dbReference type="AlphaFoldDB" id="A0A4Y2LGP5"/>
<proteinExistence type="predicted"/>
<dbReference type="EMBL" id="BGPR01005820">
    <property type="protein sequence ID" value="GBN13724.1"/>
    <property type="molecule type" value="Genomic_DNA"/>
</dbReference>
<organism evidence="2 3">
    <name type="scientific">Araneus ventricosus</name>
    <name type="common">Orbweaver spider</name>
    <name type="synonym">Epeira ventricosa</name>
    <dbReference type="NCBI Taxonomy" id="182803"/>
    <lineage>
        <taxon>Eukaryota</taxon>
        <taxon>Metazoa</taxon>
        <taxon>Ecdysozoa</taxon>
        <taxon>Arthropoda</taxon>
        <taxon>Chelicerata</taxon>
        <taxon>Arachnida</taxon>
        <taxon>Araneae</taxon>
        <taxon>Araneomorphae</taxon>
        <taxon>Entelegynae</taxon>
        <taxon>Araneoidea</taxon>
        <taxon>Araneidae</taxon>
        <taxon>Araneus</taxon>
    </lineage>
</organism>
<feature type="region of interest" description="Disordered" evidence="1">
    <location>
        <begin position="78"/>
        <end position="97"/>
    </location>
</feature>
<name>A0A4Y2LGP5_ARAVE</name>
<feature type="compositionally biased region" description="Polar residues" evidence="1">
    <location>
        <begin position="85"/>
        <end position="97"/>
    </location>
</feature>